<dbReference type="AlphaFoldDB" id="X1IKT7"/>
<dbReference type="GO" id="GO:0004113">
    <property type="term" value="F:2',3'-cyclic-nucleotide 3'-phosphodiesterase activity"/>
    <property type="evidence" value="ECO:0007669"/>
    <property type="project" value="TreeGrafter"/>
</dbReference>
<evidence type="ECO:0008006" key="2">
    <source>
        <dbReference type="Google" id="ProtNLM"/>
    </source>
</evidence>
<dbReference type="Pfam" id="PF13277">
    <property type="entry name" value="YmdB"/>
    <property type="match status" value="1"/>
</dbReference>
<gene>
    <name evidence="1" type="ORF">S03H2_51009</name>
</gene>
<comment type="caution">
    <text evidence="1">The sequence shown here is derived from an EMBL/GenBank/DDBJ whole genome shotgun (WGS) entry which is preliminary data.</text>
</comment>
<dbReference type="NCBIfam" id="TIGR00282">
    <property type="entry name" value="TIGR00282 family metallophosphoesterase"/>
    <property type="match status" value="1"/>
</dbReference>
<dbReference type="PANTHER" id="PTHR36303">
    <property type="entry name" value="2',3'-CYCLIC-NUCLEOTIDE 2'-PHOSPHODIESTERASE"/>
    <property type="match status" value="1"/>
</dbReference>
<protein>
    <recommendedName>
        <fullName evidence="2">Metallophosphoesterase</fullName>
    </recommendedName>
</protein>
<dbReference type="EMBL" id="BARU01032336">
    <property type="protein sequence ID" value="GAH69880.1"/>
    <property type="molecule type" value="Genomic_DNA"/>
</dbReference>
<dbReference type="Gene3D" id="3.60.21.10">
    <property type="match status" value="1"/>
</dbReference>
<proteinExistence type="predicted"/>
<organism evidence="1">
    <name type="scientific">marine sediment metagenome</name>
    <dbReference type="NCBI Taxonomy" id="412755"/>
    <lineage>
        <taxon>unclassified sequences</taxon>
        <taxon>metagenomes</taxon>
        <taxon>ecological metagenomes</taxon>
    </lineage>
</organism>
<sequence>MQFSLLNIDCVIANAENAAGGSGLTPQIYNKLLRYGVNLITLGDHTYRKRDIIETLETADSIARPANLSEHAAGRGFAVYKTNKGPTVAVINLIGRIFMKPADCPYNAIDRILPQLQQKADLVIIDFHAEATSEKLAMGYHLDGRVSCCFGTHTHVVTADEKILPKGTAYITDIGMTGPHNSVLGRKAESVLKSFRTRMPVPFEIATGDVKLNAILVTIDSSSKKAERIERITVAADLED</sequence>
<name>X1IKT7_9ZZZZ</name>
<dbReference type="InterPro" id="IPR005235">
    <property type="entry name" value="YmdB-like"/>
</dbReference>
<dbReference type="PIRSF" id="PIRSF004789">
    <property type="entry name" value="DR1281"/>
    <property type="match status" value="1"/>
</dbReference>
<dbReference type="InterPro" id="IPR029052">
    <property type="entry name" value="Metallo-depent_PP-like"/>
</dbReference>
<reference evidence="1" key="1">
    <citation type="journal article" date="2014" name="Front. Microbiol.">
        <title>High frequency of phylogenetically diverse reductive dehalogenase-homologous genes in deep subseafloor sedimentary metagenomes.</title>
        <authorList>
            <person name="Kawai M."/>
            <person name="Futagami T."/>
            <person name="Toyoda A."/>
            <person name="Takaki Y."/>
            <person name="Nishi S."/>
            <person name="Hori S."/>
            <person name="Arai W."/>
            <person name="Tsubouchi T."/>
            <person name="Morono Y."/>
            <person name="Uchiyama I."/>
            <person name="Ito T."/>
            <person name="Fujiyama A."/>
            <person name="Inagaki F."/>
            <person name="Takami H."/>
        </authorList>
    </citation>
    <scope>NUCLEOTIDE SEQUENCE</scope>
    <source>
        <strain evidence="1">Expedition CK06-06</strain>
    </source>
</reference>
<dbReference type="PANTHER" id="PTHR36303:SF1">
    <property type="entry name" value="2',3'-CYCLIC-NUCLEOTIDE 2'-PHOSPHODIESTERASE"/>
    <property type="match status" value="1"/>
</dbReference>
<accession>X1IKT7</accession>
<dbReference type="SUPFAM" id="SSF56300">
    <property type="entry name" value="Metallo-dependent phosphatases"/>
    <property type="match status" value="1"/>
</dbReference>
<evidence type="ECO:0000313" key="1">
    <source>
        <dbReference type="EMBL" id="GAH69880.1"/>
    </source>
</evidence>
<feature type="non-terminal residue" evidence="1">
    <location>
        <position position="240"/>
    </location>
</feature>